<organism evidence="3 4">
    <name type="scientific">Gossypium laxum</name>
    <dbReference type="NCBI Taxonomy" id="34288"/>
    <lineage>
        <taxon>Eukaryota</taxon>
        <taxon>Viridiplantae</taxon>
        <taxon>Streptophyta</taxon>
        <taxon>Embryophyta</taxon>
        <taxon>Tracheophyta</taxon>
        <taxon>Spermatophyta</taxon>
        <taxon>Magnoliopsida</taxon>
        <taxon>eudicotyledons</taxon>
        <taxon>Gunneridae</taxon>
        <taxon>Pentapetalae</taxon>
        <taxon>rosids</taxon>
        <taxon>malvids</taxon>
        <taxon>Malvales</taxon>
        <taxon>Malvaceae</taxon>
        <taxon>Malvoideae</taxon>
        <taxon>Gossypium</taxon>
    </lineage>
</organism>
<sequence length="255" mass="27145">MYPGGYTAEITSLSPKATEKDLCDFFAYCGAIEHIEIIRCGEYACTAYVTFKDAYSLETAVLLSGATIGDQSVCISKWGSYGDDSYPWDSSTWKTEEDTSSSVTHMHHPFVSSPGEAVTVVKTMLAKGYVLGKDALIKAKDLDESYRVSATAAAKVAELSNRIGLTDKINTSMETVKSVDEKYHVSDITKSVASVTGTAVVTAASFTGRTAVAATNAVVNSSYFAKGALWVSGMLNRAAQAAADLGKHGNKQTHT</sequence>
<evidence type="ECO:0000313" key="3">
    <source>
        <dbReference type="EMBL" id="MBA0731376.1"/>
    </source>
</evidence>
<dbReference type="EMBL" id="JABEZV010449458">
    <property type="protein sequence ID" value="MBA0731376.1"/>
    <property type="molecule type" value="Genomic_DNA"/>
</dbReference>
<dbReference type="AlphaFoldDB" id="A0A7J9B4V6"/>
<reference evidence="3 4" key="1">
    <citation type="journal article" date="2019" name="Genome Biol. Evol.">
        <title>Insights into the evolution of the New World diploid cottons (Gossypium, subgenus Houzingenia) based on genome sequencing.</title>
        <authorList>
            <person name="Grover C.E."/>
            <person name="Arick M.A. 2nd"/>
            <person name="Thrash A."/>
            <person name="Conover J.L."/>
            <person name="Sanders W.S."/>
            <person name="Peterson D.G."/>
            <person name="Frelichowski J.E."/>
            <person name="Scheffler J.A."/>
            <person name="Scheffler B.E."/>
            <person name="Wendel J.F."/>
        </authorList>
    </citation>
    <scope>NUCLEOTIDE SEQUENCE [LARGE SCALE GENOMIC DNA]</scope>
    <source>
        <strain evidence="3">4</strain>
        <tissue evidence="3">Leaf</tissue>
    </source>
</reference>
<name>A0A7J9B4V6_9ROSI</name>
<dbReference type="InterPro" id="IPR000504">
    <property type="entry name" value="RRM_dom"/>
</dbReference>
<dbReference type="Proteomes" id="UP000593574">
    <property type="component" value="Unassembled WGS sequence"/>
</dbReference>
<gene>
    <name evidence="3" type="ORF">Golax_022910</name>
</gene>
<comment type="caution">
    <text evidence="3">The sequence shown here is derived from an EMBL/GenBank/DDBJ whole genome shotgun (WGS) entry which is preliminary data.</text>
</comment>
<feature type="domain" description="RRM" evidence="2">
    <location>
        <begin position="6"/>
        <end position="80"/>
    </location>
</feature>
<dbReference type="InterPro" id="IPR012677">
    <property type="entry name" value="Nucleotide-bd_a/b_plait_sf"/>
</dbReference>
<protein>
    <recommendedName>
        <fullName evidence="2">RRM domain-containing protein</fullName>
    </recommendedName>
</protein>
<evidence type="ECO:0000256" key="1">
    <source>
        <dbReference type="PROSITE-ProRule" id="PRU00176"/>
    </source>
</evidence>
<proteinExistence type="predicted"/>
<dbReference type="GO" id="GO:0003723">
    <property type="term" value="F:RNA binding"/>
    <property type="evidence" value="ECO:0007669"/>
    <property type="project" value="UniProtKB-UniRule"/>
</dbReference>
<dbReference type="Gene3D" id="3.30.70.330">
    <property type="match status" value="1"/>
</dbReference>
<evidence type="ECO:0000259" key="2">
    <source>
        <dbReference type="PROSITE" id="PS50102"/>
    </source>
</evidence>
<keyword evidence="4" id="KW-1185">Reference proteome</keyword>
<keyword evidence="1" id="KW-0694">RNA-binding</keyword>
<dbReference type="Pfam" id="PF00076">
    <property type="entry name" value="RRM_1"/>
    <property type="match status" value="1"/>
</dbReference>
<dbReference type="SUPFAM" id="SSF54928">
    <property type="entry name" value="RNA-binding domain, RBD"/>
    <property type="match status" value="1"/>
</dbReference>
<accession>A0A7J9B4V6</accession>
<dbReference type="PANTHER" id="PTHR32343:SF16">
    <property type="entry name" value="RNA-BINDING (RRM_RBD_RNP MOTIFS) FAMILY PROTEIN"/>
    <property type="match status" value="1"/>
</dbReference>
<evidence type="ECO:0000313" key="4">
    <source>
        <dbReference type="Proteomes" id="UP000593574"/>
    </source>
</evidence>
<dbReference type="InterPro" id="IPR035979">
    <property type="entry name" value="RBD_domain_sf"/>
</dbReference>
<dbReference type="SMART" id="SM00360">
    <property type="entry name" value="RRM"/>
    <property type="match status" value="1"/>
</dbReference>
<dbReference type="PROSITE" id="PS50102">
    <property type="entry name" value="RRM"/>
    <property type="match status" value="1"/>
</dbReference>
<dbReference type="PANTHER" id="PTHR32343">
    <property type="entry name" value="SERINE/ARGININE-RICH SPLICING FACTOR"/>
    <property type="match status" value="1"/>
</dbReference>